<accession>A0A7J6I4C6</accession>
<keyword evidence="1" id="KW-0175">Coiled coil</keyword>
<dbReference type="AlphaFoldDB" id="A0A7J6I4C6"/>
<gene>
    <name evidence="2" type="ORF">G4B88_017391</name>
</gene>
<organism evidence="2 3">
    <name type="scientific">Cannabis sativa</name>
    <name type="common">Hemp</name>
    <name type="synonym">Marijuana</name>
    <dbReference type="NCBI Taxonomy" id="3483"/>
    <lineage>
        <taxon>Eukaryota</taxon>
        <taxon>Viridiplantae</taxon>
        <taxon>Streptophyta</taxon>
        <taxon>Embryophyta</taxon>
        <taxon>Tracheophyta</taxon>
        <taxon>Spermatophyta</taxon>
        <taxon>Magnoliopsida</taxon>
        <taxon>eudicotyledons</taxon>
        <taxon>Gunneridae</taxon>
        <taxon>Pentapetalae</taxon>
        <taxon>rosids</taxon>
        <taxon>fabids</taxon>
        <taxon>Rosales</taxon>
        <taxon>Cannabaceae</taxon>
        <taxon>Cannabis</taxon>
    </lineage>
</organism>
<evidence type="ECO:0000313" key="3">
    <source>
        <dbReference type="Proteomes" id="UP000583929"/>
    </source>
</evidence>
<evidence type="ECO:0000313" key="2">
    <source>
        <dbReference type="EMBL" id="KAF4401879.1"/>
    </source>
</evidence>
<reference evidence="2 3" key="1">
    <citation type="journal article" date="2020" name="bioRxiv">
        <title>Sequence and annotation of 42 cannabis genomes reveals extensive copy number variation in cannabinoid synthesis and pathogen resistance genes.</title>
        <authorList>
            <person name="Mckernan K.J."/>
            <person name="Helbert Y."/>
            <person name="Kane L.T."/>
            <person name="Ebling H."/>
            <person name="Zhang L."/>
            <person name="Liu B."/>
            <person name="Eaton Z."/>
            <person name="Mclaughlin S."/>
            <person name="Kingan S."/>
            <person name="Baybayan P."/>
            <person name="Concepcion G."/>
            <person name="Jordan M."/>
            <person name="Riva A."/>
            <person name="Barbazuk W."/>
            <person name="Harkins T."/>
        </authorList>
    </citation>
    <scope>NUCLEOTIDE SEQUENCE [LARGE SCALE GENOMIC DNA]</scope>
    <source>
        <strain evidence="3">cv. Jamaican Lion 4</strain>
        <tissue evidence="2">Leaf</tissue>
    </source>
</reference>
<dbReference type="Proteomes" id="UP000583929">
    <property type="component" value="Unassembled WGS sequence"/>
</dbReference>
<evidence type="ECO:0000256" key="1">
    <source>
        <dbReference type="SAM" id="Coils"/>
    </source>
</evidence>
<name>A0A7J6I4C6_CANSA</name>
<sequence length="233" mass="27204">MEELIKVKEELKEAKEKATQSWLDSRPLIDELERLKQVLARAEKRHKNMYSNDQNDTLVFDLQSQLESINQRIKSKKKEEVNATMMVNEMKYCRDLDRLRDEMEELKLSTAKKRQSKLKLKRASRLRKQRLRSLHLALAASREEAEAYGASAAETTQYMDLYNSAVSVVRLSHEEYQGLRKRFEESDSIATWRVSVAEGEKLAAESRRDLALAKLKEVKAGKLRLMMRERNDA</sequence>
<dbReference type="EMBL" id="JAATIQ010000009">
    <property type="protein sequence ID" value="KAF4401879.1"/>
    <property type="molecule type" value="Genomic_DNA"/>
</dbReference>
<keyword evidence="3" id="KW-1185">Reference proteome</keyword>
<protein>
    <submittedName>
        <fullName evidence="2">Uncharacterized protein</fullName>
    </submittedName>
</protein>
<comment type="caution">
    <text evidence="2">The sequence shown here is derived from an EMBL/GenBank/DDBJ whole genome shotgun (WGS) entry which is preliminary data.</text>
</comment>
<feature type="coiled-coil region" evidence="1">
    <location>
        <begin position="1"/>
        <end position="116"/>
    </location>
</feature>
<proteinExistence type="predicted"/>